<dbReference type="RefSeq" id="WP_093118621.1">
    <property type="nucleotide sequence ID" value="NZ_FNWJ01000002.1"/>
</dbReference>
<dbReference type="InterPro" id="IPR036390">
    <property type="entry name" value="WH_DNA-bd_sf"/>
</dbReference>
<proteinExistence type="predicted"/>
<evidence type="ECO:0000313" key="3">
    <source>
        <dbReference type="EMBL" id="SEH15550.1"/>
    </source>
</evidence>
<accession>A0A1H6FZ11</accession>
<feature type="domain" description="Transcription regulator PadR N-terminal" evidence="1">
    <location>
        <begin position="5"/>
        <end position="80"/>
    </location>
</feature>
<evidence type="ECO:0000313" key="4">
    <source>
        <dbReference type="Proteomes" id="UP000222056"/>
    </source>
</evidence>
<dbReference type="Gene3D" id="1.10.10.10">
    <property type="entry name" value="Winged helix-like DNA-binding domain superfamily/Winged helix DNA-binding domain"/>
    <property type="match status" value="1"/>
</dbReference>
<evidence type="ECO:0000259" key="1">
    <source>
        <dbReference type="Pfam" id="PF03551"/>
    </source>
</evidence>
<dbReference type="STRING" id="29539.SAMN02745716_1989"/>
<gene>
    <name evidence="3" type="ORF">SAMN02745716_1989</name>
</gene>
<reference evidence="4" key="1">
    <citation type="submission" date="2016-10" db="EMBL/GenBank/DDBJ databases">
        <authorList>
            <person name="Varghese N."/>
            <person name="Submissions S."/>
        </authorList>
    </citation>
    <scope>NUCLEOTIDE SEQUENCE [LARGE SCALE GENOMIC DNA]</scope>
    <source>
        <strain evidence="4">ATCC 35263</strain>
    </source>
</reference>
<dbReference type="InterPro" id="IPR018309">
    <property type="entry name" value="Tscrpt_reg_PadR_C"/>
</dbReference>
<dbReference type="Pfam" id="PF10400">
    <property type="entry name" value="Vir_act_alpha_C"/>
    <property type="match status" value="1"/>
</dbReference>
<dbReference type="SUPFAM" id="SSF46785">
    <property type="entry name" value="Winged helix' DNA-binding domain"/>
    <property type="match status" value="1"/>
</dbReference>
<evidence type="ECO:0000259" key="2">
    <source>
        <dbReference type="Pfam" id="PF10400"/>
    </source>
</evidence>
<protein>
    <submittedName>
        <fullName evidence="3">DNA-binding transcriptional regulator, PadR family</fullName>
    </submittedName>
</protein>
<organism evidence="3 4">
    <name type="scientific">Thermoleophilum album</name>
    <dbReference type="NCBI Taxonomy" id="29539"/>
    <lineage>
        <taxon>Bacteria</taxon>
        <taxon>Bacillati</taxon>
        <taxon>Actinomycetota</taxon>
        <taxon>Thermoleophilia</taxon>
        <taxon>Thermoleophilales</taxon>
        <taxon>Thermoleophilaceae</taxon>
        <taxon>Thermoleophilum</taxon>
    </lineage>
</organism>
<sequence>MKYVLMSLLARQPAHGYELHHEIEERLRGLMSSVNPGQIYATLQRLERDGLIAGVDVEQAERPNKRVYELTSDGAAELREWAEAPSPPTYFRNEFFVKLVAVGLSGIGDIRTLIARQRRECLQALRDAEALLASEAASDPAVALAAEALQLHLEADLEWLERCEERLALHTSR</sequence>
<dbReference type="Pfam" id="PF03551">
    <property type="entry name" value="PadR"/>
    <property type="match status" value="1"/>
</dbReference>
<dbReference type="EMBL" id="FNWJ01000002">
    <property type="protein sequence ID" value="SEH15550.1"/>
    <property type="molecule type" value="Genomic_DNA"/>
</dbReference>
<keyword evidence="4" id="KW-1185">Reference proteome</keyword>
<dbReference type="PANTHER" id="PTHR43252">
    <property type="entry name" value="TRANSCRIPTIONAL REGULATOR YQJI"/>
    <property type="match status" value="1"/>
</dbReference>
<keyword evidence="3" id="KW-0238">DNA-binding</keyword>
<feature type="domain" description="Transcription regulator PadR C-terminal" evidence="2">
    <location>
        <begin position="92"/>
        <end position="167"/>
    </location>
</feature>
<dbReference type="InterPro" id="IPR005149">
    <property type="entry name" value="Tscrpt_reg_PadR_N"/>
</dbReference>
<dbReference type="AlphaFoldDB" id="A0A1H6FZ11"/>
<dbReference type="InterPro" id="IPR036388">
    <property type="entry name" value="WH-like_DNA-bd_sf"/>
</dbReference>
<dbReference type="PANTHER" id="PTHR43252:SF2">
    <property type="entry name" value="TRANSCRIPTION REGULATOR, PADR-LIKE FAMILY"/>
    <property type="match status" value="1"/>
</dbReference>
<dbReference type="OrthoDB" id="3186544at2"/>
<dbReference type="GO" id="GO:0003677">
    <property type="term" value="F:DNA binding"/>
    <property type="evidence" value="ECO:0007669"/>
    <property type="project" value="UniProtKB-KW"/>
</dbReference>
<name>A0A1H6FZ11_THEAL</name>
<dbReference type="Proteomes" id="UP000222056">
    <property type="component" value="Unassembled WGS sequence"/>
</dbReference>